<dbReference type="AlphaFoldDB" id="A0A4S8Q1Y5"/>
<dbReference type="EMBL" id="STGY01000072">
    <property type="protein sequence ID" value="THV36452.1"/>
    <property type="molecule type" value="Genomic_DNA"/>
</dbReference>
<dbReference type="RefSeq" id="WP_136536695.1">
    <property type="nucleotide sequence ID" value="NZ_STGY01000072.1"/>
</dbReference>
<gene>
    <name evidence="2" type="ORF">FAB82_21945</name>
</gene>
<proteinExistence type="predicted"/>
<accession>A0A4S8Q1Y5</accession>
<dbReference type="PANTHER" id="PTHR43649:SF11">
    <property type="entry name" value="ABC TRANSPORTER SUBSTRATE-BINDING PROTEIN YESO-RELATED"/>
    <property type="match status" value="1"/>
</dbReference>
<reference evidence="3" key="1">
    <citation type="submission" date="2019-04" db="EMBL/GenBank/DDBJ databases">
        <title>Nocardioides xinjiangensis sp. nov.</title>
        <authorList>
            <person name="Liu S."/>
        </authorList>
    </citation>
    <scope>NUCLEOTIDE SEQUENCE [LARGE SCALE GENOMIC DNA]</scope>
    <source>
        <strain evidence="3">18</strain>
    </source>
</reference>
<organism evidence="2 3">
    <name type="scientific">Glycomyces buryatensis</name>
    <dbReference type="NCBI Taxonomy" id="2570927"/>
    <lineage>
        <taxon>Bacteria</taxon>
        <taxon>Bacillati</taxon>
        <taxon>Actinomycetota</taxon>
        <taxon>Actinomycetes</taxon>
        <taxon>Glycomycetales</taxon>
        <taxon>Glycomycetaceae</taxon>
        <taxon>Glycomyces</taxon>
    </lineage>
</organism>
<dbReference type="PROSITE" id="PS51257">
    <property type="entry name" value="PROKAR_LIPOPROTEIN"/>
    <property type="match status" value="1"/>
</dbReference>
<feature type="chain" id="PRO_5039378960" evidence="1">
    <location>
        <begin position="25"/>
        <end position="435"/>
    </location>
</feature>
<keyword evidence="3" id="KW-1185">Reference proteome</keyword>
<dbReference type="SUPFAM" id="SSF53850">
    <property type="entry name" value="Periplasmic binding protein-like II"/>
    <property type="match status" value="1"/>
</dbReference>
<comment type="caution">
    <text evidence="2">The sequence shown here is derived from an EMBL/GenBank/DDBJ whole genome shotgun (WGS) entry which is preliminary data.</text>
</comment>
<protein>
    <submittedName>
        <fullName evidence="2">Extracellular solute-binding protein</fullName>
    </submittedName>
</protein>
<feature type="signal peptide" evidence="1">
    <location>
        <begin position="1"/>
        <end position="24"/>
    </location>
</feature>
<dbReference type="Proteomes" id="UP000308760">
    <property type="component" value="Unassembled WGS sequence"/>
</dbReference>
<keyword evidence="1" id="KW-0732">Signal</keyword>
<dbReference type="Gene3D" id="3.40.190.10">
    <property type="entry name" value="Periplasmic binding protein-like II"/>
    <property type="match status" value="2"/>
</dbReference>
<dbReference type="OrthoDB" id="7918484at2"/>
<dbReference type="PANTHER" id="PTHR43649">
    <property type="entry name" value="ARABINOSE-BINDING PROTEIN-RELATED"/>
    <property type="match status" value="1"/>
</dbReference>
<evidence type="ECO:0000313" key="3">
    <source>
        <dbReference type="Proteomes" id="UP000308760"/>
    </source>
</evidence>
<dbReference type="InterPro" id="IPR006059">
    <property type="entry name" value="SBP"/>
</dbReference>
<sequence>MKRRLMLRGLGAGAVALPTAAGLASCGTGGGGDMELSDEPVTLRLTWWGADTRADLTDQAIAEFEEEYPNITVKAEYKPWEGYWDALATTTAANDSPDVIQMDELYLASYGDRGSLLDLSGADEFLDTSQFDESTLATGEVGGTLYAIPIGAGMIASYINADLFAQYGVDLPDGDTWTWDDYAAIANELTEKSGGEINGSSVTGGIDQGSIRYWSRLHGNELYSDDGQVTLDPALLVDLWNYNLDLIESGGVESAAQTVESLNGGIEGGSLTTGKVAMGFFYNTQITPVLAASGADFRLLQLPGNAEAAANFVKPSMYWSISSKSEHPAEAATLVDFLVNHEAAADILGTERGIPANEAMREHVAADLDEGEQLAVDYIESAAAGPAVVVTPNGGSGFDPMIQRYTQEVLFGERTPQDAAEAFIEELQSEIDAAA</sequence>
<dbReference type="InterPro" id="IPR050490">
    <property type="entry name" value="Bact_solute-bd_prot1"/>
</dbReference>
<dbReference type="Pfam" id="PF01547">
    <property type="entry name" value="SBP_bac_1"/>
    <property type="match status" value="1"/>
</dbReference>
<name>A0A4S8Q1Y5_9ACTN</name>
<reference evidence="2 3" key="2">
    <citation type="submission" date="2019-05" db="EMBL/GenBank/DDBJ databases">
        <title>Glycomyces buryatensis sp. nov.</title>
        <authorList>
            <person name="Nikitina E."/>
        </authorList>
    </citation>
    <scope>NUCLEOTIDE SEQUENCE [LARGE SCALE GENOMIC DNA]</scope>
    <source>
        <strain evidence="2 3">18</strain>
    </source>
</reference>
<evidence type="ECO:0000313" key="2">
    <source>
        <dbReference type="EMBL" id="THV36452.1"/>
    </source>
</evidence>
<evidence type="ECO:0000256" key="1">
    <source>
        <dbReference type="SAM" id="SignalP"/>
    </source>
</evidence>